<comment type="subcellular location">
    <subcellularLocation>
        <location evidence="2">Endosome membrane</location>
    </subcellularLocation>
    <subcellularLocation>
        <location evidence="1">Lysosome membrane</location>
        <topology evidence="1">Multi-pass membrane protein</topology>
    </subcellularLocation>
</comment>
<evidence type="ECO:0000256" key="1">
    <source>
        <dbReference type="ARBA" id="ARBA00004155"/>
    </source>
</evidence>
<keyword evidence="10" id="KW-0967">Endosome</keyword>
<feature type="chain" id="PRO_5029783006" description="ATP-binding cassette sub-family A member 2" evidence="22">
    <location>
        <begin position="20"/>
        <end position="2474"/>
    </location>
</feature>
<feature type="transmembrane region" description="Helical" evidence="21">
    <location>
        <begin position="1831"/>
        <end position="1854"/>
    </location>
</feature>
<dbReference type="GO" id="GO:0005765">
    <property type="term" value="C:lysosomal membrane"/>
    <property type="evidence" value="ECO:0007669"/>
    <property type="project" value="UniProtKB-SubCell"/>
</dbReference>
<dbReference type="GO" id="GO:0016887">
    <property type="term" value="F:ATP hydrolysis activity"/>
    <property type="evidence" value="ECO:0007669"/>
    <property type="project" value="InterPro"/>
</dbReference>
<evidence type="ECO:0000256" key="21">
    <source>
        <dbReference type="SAM" id="Phobius"/>
    </source>
</evidence>
<dbReference type="Pfam" id="PF12698">
    <property type="entry name" value="ABC2_membrane_3"/>
    <property type="match status" value="2"/>
</dbReference>
<keyword evidence="13 21" id="KW-1133">Transmembrane helix</keyword>
<dbReference type="PANTHER" id="PTHR19229:SF36">
    <property type="entry name" value="ATP-BINDING CASSETTE SUB-FAMILY A MEMBER 2"/>
    <property type="match status" value="1"/>
</dbReference>
<feature type="region of interest" description="Disordered" evidence="20">
    <location>
        <begin position="1213"/>
        <end position="1236"/>
    </location>
</feature>
<dbReference type="Proteomes" id="UP000525565">
    <property type="component" value="Unassembled WGS sequence"/>
</dbReference>
<dbReference type="SMART" id="SM00382">
    <property type="entry name" value="AAA"/>
    <property type="match status" value="2"/>
</dbReference>
<keyword evidence="6" id="KW-0597">Phosphoprotein</keyword>
<dbReference type="InterPro" id="IPR026082">
    <property type="entry name" value="ABCA"/>
</dbReference>
<evidence type="ECO:0000256" key="15">
    <source>
        <dbReference type="ARBA" id="ARBA00023180"/>
    </source>
</evidence>
<keyword evidence="4" id="KW-0813">Transport</keyword>
<gene>
    <name evidence="24" type="primary">Abca2</name>
    <name evidence="24" type="ORF">ASASCU_R08226</name>
</gene>
<evidence type="ECO:0000256" key="13">
    <source>
        <dbReference type="ARBA" id="ARBA00022989"/>
    </source>
</evidence>
<dbReference type="CDD" id="cd03263">
    <property type="entry name" value="ABC_subfamily_A"/>
    <property type="match status" value="2"/>
</dbReference>
<dbReference type="PROSITE" id="PS00211">
    <property type="entry name" value="ABC_TRANSPORTER_1"/>
    <property type="match status" value="1"/>
</dbReference>
<feature type="region of interest" description="Disordered" evidence="20">
    <location>
        <begin position="1314"/>
        <end position="1348"/>
    </location>
</feature>
<dbReference type="InterPro" id="IPR003593">
    <property type="entry name" value="AAA+_ATPase"/>
</dbReference>
<dbReference type="InterPro" id="IPR056264">
    <property type="entry name" value="R2_ABCA1-4-like"/>
</dbReference>
<dbReference type="InterPro" id="IPR017871">
    <property type="entry name" value="ABC_transporter-like_CS"/>
</dbReference>
<evidence type="ECO:0000256" key="16">
    <source>
        <dbReference type="ARBA" id="ARBA00023228"/>
    </source>
</evidence>
<keyword evidence="9" id="KW-0547">Nucleotide-binding</keyword>
<dbReference type="GO" id="GO:0010556">
    <property type="term" value="P:regulation of macromolecule biosynthetic process"/>
    <property type="evidence" value="ECO:0007669"/>
    <property type="project" value="UniProtKB-ARBA"/>
</dbReference>
<dbReference type="Pfam" id="PF00005">
    <property type="entry name" value="ABC_tran"/>
    <property type="match status" value="2"/>
</dbReference>
<comment type="caution">
    <text evidence="24">The sequence shown here is derived from an EMBL/GenBank/DDBJ whole genome shotgun (WGS) entry which is preliminary data.</text>
</comment>
<evidence type="ECO:0000256" key="9">
    <source>
        <dbReference type="ARBA" id="ARBA00022741"/>
    </source>
</evidence>
<protein>
    <recommendedName>
        <fullName evidence="18">ATP-binding cassette sub-family A member 2</fullName>
    </recommendedName>
    <alternativeName>
        <fullName evidence="19">ATP-binding cassette transporter 2</fullName>
    </alternativeName>
</protein>
<feature type="transmembrane region" description="Helical" evidence="21">
    <location>
        <begin position="2026"/>
        <end position="2048"/>
    </location>
</feature>
<feature type="transmembrane region" description="Helical" evidence="21">
    <location>
        <begin position="695"/>
        <end position="717"/>
    </location>
</feature>
<evidence type="ECO:0000256" key="8">
    <source>
        <dbReference type="ARBA" id="ARBA00022737"/>
    </source>
</evidence>
<keyword evidence="12" id="KW-1278">Translocase</keyword>
<evidence type="ECO:0000313" key="25">
    <source>
        <dbReference type="Proteomes" id="UP000525565"/>
    </source>
</evidence>
<feature type="transmembrane region" description="Helical" evidence="21">
    <location>
        <begin position="1884"/>
        <end position="1905"/>
    </location>
</feature>
<evidence type="ECO:0000256" key="11">
    <source>
        <dbReference type="ARBA" id="ARBA00022840"/>
    </source>
</evidence>
<evidence type="ECO:0000256" key="17">
    <source>
        <dbReference type="ARBA" id="ARBA00059684"/>
    </source>
</evidence>
<feature type="transmembrane region" description="Helical" evidence="21">
    <location>
        <begin position="1911"/>
        <end position="1930"/>
    </location>
</feature>
<dbReference type="InterPro" id="IPR003439">
    <property type="entry name" value="ABC_transporter-like_ATP-bd"/>
</dbReference>
<feature type="compositionally biased region" description="Basic and acidic residues" evidence="20">
    <location>
        <begin position="1322"/>
        <end position="1331"/>
    </location>
</feature>
<feature type="transmembrane region" description="Helical" evidence="21">
    <location>
        <begin position="1942"/>
        <end position="1967"/>
    </location>
</feature>
<evidence type="ECO:0000256" key="5">
    <source>
        <dbReference type="ARBA" id="ARBA00022481"/>
    </source>
</evidence>
<keyword evidence="22" id="KW-0732">Signal</keyword>
<keyword evidence="5" id="KW-0488">Methylation</keyword>
<keyword evidence="8" id="KW-0677">Repeat</keyword>
<dbReference type="EMBL" id="VZSO01000038">
    <property type="protein sequence ID" value="NWZ20154.1"/>
    <property type="molecule type" value="Genomic_DNA"/>
</dbReference>
<dbReference type="GO" id="GO:0005319">
    <property type="term" value="F:lipid transporter activity"/>
    <property type="evidence" value="ECO:0007669"/>
    <property type="project" value="TreeGrafter"/>
</dbReference>
<dbReference type="InterPro" id="IPR013525">
    <property type="entry name" value="ABC2_TM"/>
</dbReference>
<feature type="transmembrane region" description="Helical" evidence="21">
    <location>
        <begin position="801"/>
        <end position="822"/>
    </location>
</feature>
<feature type="transmembrane region" description="Helical" evidence="21">
    <location>
        <begin position="772"/>
        <end position="794"/>
    </location>
</feature>
<evidence type="ECO:0000256" key="14">
    <source>
        <dbReference type="ARBA" id="ARBA00023136"/>
    </source>
</evidence>
<dbReference type="InterPro" id="IPR027417">
    <property type="entry name" value="P-loop_NTPase"/>
</dbReference>
<dbReference type="PANTHER" id="PTHR19229">
    <property type="entry name" value="ATP-BINDING CASSETTE TRANSPORTER SUBFAMILY A ABCA"/>
    <property type="match status" value="1"/>
</dbReference>
<evidence type="ECO:0000256" key="18">
    <source>
        <dbReference type="ARBA" id="ARBA00068368"/>
    </source>
</evidence>
<feature type="non-terminal residue" evidence="24">
    <location>
        <position position="1"/>
    </location>
</feature>
<evidence type="ECO:0000256" key="12">
    <source>
        <dbReference type="ARBA" id="ARBA00022967"/>
    </source>
</evidence>
<evidence type="ECO:0000256" key="3">
    <source>
        <dbReference type="ARBA" id="ARBA00008869"/>
    </source>
</evidence>
<dbReference type="GO" id="GO:0140359">
    <property type="term" value="F:ABC-type transporter activity"/>
    <property type="evidence" value="ECO:0007669"/>
    <property type="project" value="InterPro"/>
</dbReference>
<keyword evidence="25" id="KW-1185">Reference proteome</keyword>
<evidence type="ECO:0000256" key="19">
    <source>
        <dbReference type="ARBA" id="ARBA00083139"/>
    </source>
</evidence>
<sequence>WVLTFEIFIPLVLFFILLGLRQKKPTIPVKEAFYTAAPLTSAGILPIMQSLCPDGQRDEFGFLQYSNSTVTQLLEHLSEVVEQSNLFDPDHPGLEEELESLRRRLEALSSSEPSSMETHFSSQAGSGFTLGWAAKDQGELQRFLMQNLSLPNDTTELLLGSSIDLREVGDGMGVAGRCTAAAGKCPQLPALQGVLFTAPVLEQLTCEHSSGTLRRLLRVAPSQQPLLQAYRALVCNGSRAARKERFTLLAAELRDQLDVPKIISRVRTGLGHGCRSWQVVGLAAHRLRTLLEDLMEMEKVLHDMDILSALARLLPRGACTSKAPPPTANSTGWASANATASNATVEEEGARGDLAGGDNPQGQFSAFVQLWAGLQPILCGNNRTIEPEALKQGNMSSLGFTSKEQRNLGLLVHLMTSNPKILYAPVGTEVDKVILKANETFAFVGNVTHYAKAWLNISPEIRAYLEEGRLQRRIRWLQQFTTDLHKHPEILNVSENDLLRNFLNGNFSLPNASVLLQQLDTIDNAACGWVHFMAKVSVDIFKGFPDEESIVNYTLNQAYQDNVTVFASVIFQTNRDGSLPPHVMYKIRQNSSFTEKTNEIRRAYWRPGPNTGGRFYFLYGFVWIQGEYRLLAPPWSPSLPILPTQPGLSYSLDMMERALINTFVGHDVVEPGNYVQMFPYPCYTRDDFLFVIEHMMPLCMVISWVYSVAMMIQHIVTEKEHRLKEVMKMMGLNNAVHWVAWFITGFVQLSISVTALTAILKYGKVLMHSDVLIIWLFLAIYAVATIMFCFLVSVLYSKAKLASACGGIIYFLSYVPYMYVAIREEVAHDKITAFEKCIASLMSTTAFGLGSKYFALYEVAGVGIQWHTFSQSPVEGDDFNLLLSMMMLIIDAVVYGVLTWYIEAVHPGMFGLPRPWYFPFQKSYWLGNGRVETWEWTWPWSHTTRLSIMEEDQACAMESRRLEETRGIEEEPTHLPLVVCIDKLTKVYKTDKKLALNKLSLNLYENQVVSFLGHNGAGKTTTMSILTGLFPPTSGSATIYGHDIRTEMDEIRKNLGMCPQHNVLFDKLTVEEHLWFYSQLKSMAEEEIRKEMDKMIEDLELSNKRHSLVQTLSGGMKRKLSVAIAFVGGSRAVILDEPTAGVDPYARRAIWDLILKYKPGRTILLSTHHMDEADLLGDRIAIISHGKLKCCGSPLFLKSTYGDGYKLTVVKRQSDTRNSTEPGQPHSPIGHSSVSPCSEPRVSQFIKKYVASCLLISDTNTELSYILPSEAVKKGCFERLFQHLEQSLEELDLTSFGLMDTTLEEVFLKVSEEDQSLENSDVDMKESKKDALQPPVPELGPKPEANGEPLAEVDVPEKPEVELSNLVTCSKLAQSQASLRSASSVGSVRGDEGGAYSEFFGDYSPLFDNHQDPDNISLQEADVEAEDHDLAGQGTFKLEGSWLKLRQFHGLIVKRFHCAKRNTKALFSQILLPAFFVCVAMTVALSVPEIGDLPPLILSPSQYHNYTQPKGNFIPYANEERREYRIRLSPDASPQQLVNTFHLPSGIGATCVLKTAFNNTLDQPMQTLNLNSNESKMLAAKYFDAMCIDSFTQGLPLSNFVPPPPSPAPSDYPISVDEDLLHAWNSTIFSSAIKGTVTSAPALPRIIHEPIKCTCSMQGTGFSCPSGVGGHPPQMKVVTGDILADITGRNVSEYLLYTSDRFRLHRQEGGWEGSALCHSAGYGAGASGRPQGYGALTFGNVQKSIPASFGARAPAMVRKIAVRRTAQVFYNNKGYHSMPTYLNALNNAILRANLPKSKGNPAAYGITVTNHPMNKTSASLSLDYLLQGTDVVIAIFIIVAMSFVPASFVVFLVAEKATKAKHLQFVSGCDPVIYWLANYVWDMLNYLVPATCCIIILFVFDLPAYTSPTNFPAVLSLFLLYGWSITPIMYPASFWFEVPSSAYVFLIVINLFIGITATVATFLLQLFEHDKDLKVVNSYLKSCFLVFPNYNLGHGLMEMAYNEYINEYYAKIGQFDKMKSPFEWDIVTRGLVAMTIEGFVGFFITIMCQYNFFRKPQRLPVSTKPIEDDIDVANERHRVLRGDADNDMLKIENLTKVYKSRKIGRILAVDRLCVGVRPGECFGLLGVNGAGKTTTFKMLTGDESTTGGEAFVNGHSILKELLQVQQSLGYCPQFDALFDELTAQEHLELYTRLRGIPWKDEERVVKWALKKLELTKYADKPASTYSGGNKRKLSTAIALIGYPAFIFLDEPTTGMDPKARRFLWNLILDVIKTGRSVVLTSHSMEECEALCTRLAIMVNGRLKCLGSIQHLKNRFGDGYMITVRTKSSLNVKEVVRFFNRNFPEAILKERHHTKAQYQLKSDQISLAQVFSKMEQVVDVLGIEDYSVSQTTLDNVFVNFAKKQSDNLEQQETSPSCAMQSPLEHVLSLLRPRATPTELQALVVEEQEDLETDDEGLISFEEERAQLSFNTDTLC</sequence>
<dbReference type="GO" id="GO:0005524">
    <property type="term" value="F:ATP binding"/>
    <property type="evidence" value="ECO:0007669"/>
    <property type="project" value="UniProtKB-KW"/>
</dbReference>
<evidence type="ECO:0000256" key="10">
    <source>
        <dbReference type="ARBA" id="ARBA00022753"/>
    </source>
</evidence>
<keyword evidence="11" id="KW-0067">ATP-binding</keyword>
<evidence type="ECO:0000256" key="2">
    <source>
        <dbReference type="ARBA" id="ARBA00004608"/>
    </source>
</evidence>
<feature type="region of interest" description="Disordered" evidence="20">
    <location>
        <begin position="321"/>
        <end position="356"/>
    </location>
</feature>
<reference evidence="24 25" key="1">
    <citation type="submission" date="2019-09" db="EMBL/GenBank/DDBJ databases">
        <title>Bird 10,000 Genomes (B10K) Project - Family phase.</title>
        <authorList>
            <person name="Zhang G."/>
        </authorList>
    </citation>
    <scope>NUCLEOTIDE SEQUENCE [LARGE SCALE GENOMIC DNA]</scope>
    <source>
        <strain evidence="24">OUT-0051</strain>
        <tissue evidence="24">Kidney</tissue>
    </source>
</reference>
<evidence type="ECO:0000256" key="7">
    <source>
        <dbReference type="ARBA" id="ARBA00022692"/>
    </source>
</evidence>
<keyword evidence="16" id="KW-0458">Lysosome</keyword>
<dbReference type="PROSITE" id="PS50893">
    <property type="entry name" value="ABC_TRANSPORTER_2"/>
    <property type="match status" value="2"/>
</dbReference>
<keyword evidence="7 21" id="KW-0812">Transmembrane</keyword>
<dbReference type="Gene3D" id="3.40.50.300">
    <property type="entry name" value="P-loop containing nucleotide triphosphate hydrolases"/>
    <property type="match status" value="2"/>
</dbReference>
<comment type="function">
    <text evidence="17">Probable lipid transporter that modulates cholesterol sequestration in the late endosome/lysosome by regulating the intracellular sphingolipid metabolism, in turn participates in cholesterol homeostasis. May alter the transbilayer distribution of ceramide in the intraluminal membrane lipid bilayer, favoring its retention in the outer leaflet that results in increased acid ceramidase activity in the late endosome/lysosome, facilitating ceramide deacylation to sphingosine leading to the sequestration of free cholesterol in lysosomes. In addition regulates amyloid-beta production either by activating a signaling pathway that regulates amyloid precursor protein transcription through the modulation of sphingolipid metabolism or through its role in gamma-secretase processing of APP. May play a role in myelin formation.</text>
</comment>
<feature type="domain" description="ABC transporter" evidence="23">
    <location>
        <begin position="2089"/>
        <end position="2324"/>
    </location>
</feature>
<feature type="signal peptide" evidence="22">
    <location>
        <begin position="1"/>
        <end position="19"/>
    </location>
</feature>
<keyword evidence="14 21" id="KW-0472">Membrane</keyword>
<comment type="similarity">
    <text evidence="3">Belongs to the ABC transporter superfamily. ABCA family.</text>
</comment>
<organism evidence="24 25">
    <name type="scientific">Asarcornis scutulata</name>
    <dbReference type="NCBI Taxonomy" id="75869"/>
    <lineage>
        <taxon>Eukaryota</taxon>
        <taxon>Metazoa</taxon>
        <taxon>Chordata</taxon>
        <taxon>Craniata</taxon>
        <taxon>Vertebrata</taxon>
        <taxon>Euteleostomi</taxon>
        <taxon>Archelosauria</taxon>
        <taxon>Archosauria</taxon>
        <taxon>Dinosauria</taxon>
        <taxon>Saurischia</taxon>
        <taxon>Theropoda</taxon>
        <taxon>Coelurosauria</taxon>
        <taxon>Aves</taxon>
        <taxon>Neognathae</taxon>
        <taxon>Galloanserae</taxon>
        <taxon>Anseriformes</taxon>
        <taxon>Anatidae</taxon>
        <taxon>Anatinae</taxon>
        <taxon>Asarcornis</taxon>
    </lineage>
</organism>
<dbReference type="FunFam" id="3.40.50.300:FF:000511">
    <property type="entry name" value="ATP-binding cassette, sub-family A (ABC1), member 2"/>
    <property type="match status" value="1"/>
</dbReference>
<accession>A0A7K7KN54</accession>
<evidence type="ECO:0000259" key="23">
    <source>
        <dbReference type="PROSITE" id="PS50893"/>
    </source>
</evidence>
<evidence type="ECO:0000256" key="22">
    <source>
        <dbReference type="SAM" id="SignalP"/>
    </source>
</evidence>
<dbReference type="FunFam" id="3.40.50.300:FF:000612">
    <property type="entry name" value="ATP-binding cassette, sub-family A (ABC1), member 2"/>
    <property type="match status" value="1"/>
</dbReference>
<evidence type="ECO:0000313" key="24">
    <source>
        <dbReference type="EMBL" id="NWZ20154.1"/>
    </source>
</evidence>
<keyword evidence="15" id="KW-0325">Glycoprotein</keyword>
<feature type="transmembrane region" description="Helical" evidence="21">
    <location>
        <begin position="881"/>
        <end position="902"/>
    </location>
</feature>
<feature type="non-terminal residue" evidence="24">
    <location>
        <position position="2474"/>
    </location>
</feature>
<dbReference type="SUPFAM" id="SSF52540">
    <property type="entry name" value="P-loop containing nucleoside triphosphate hydrolases"/>
    <property type="match status" value="2"/>
</dbReference>
<dbReference type="GO" id="GO:0010008">
    <property type="term" value="C:endosome membrane"/>
    <property type="evidence" value="ECO:0007669"/>
    <property type="project" value="UniProtKB-SubCell"/>
</dbReference>
<name>A0A7K7KN54_9AVES</name>
<dbReference type="GO" id="GO:0051247">
    <property type="term" value="P:positive regulation of protein metabolic process"/>
    <property type="evidence" value="ECO:0007669"/>
    <property type="project" value="UniProtKB-ARBA"/>
</dbReference>
<evidence type="ECO:0000256" key="6">
    <source>
        <dbReference type="ARBA" id="ARBA00022553"/>
    </source>
</evidence>
<dbReference type="Pfam" id="PF23321">
    <property type="entry name" value="R1_ABCA1"/>
    <property type="match status" value="1"/>
</dbReference>
<feature type="compositionally biased region" description="Low complexity" evidence="20">
    <location>
        <begin position="328"/>
        <end position="344"/>
    </location>
</feature>
<evidence type="ECO:0000256" key="20">
    <source>
        <dbReference type="SAM" id="MobiDB-lite"/>
    </source>
</evidence>
<feature type="domain" description="ABC transporter" evidence="23">
    <location>
        <begin position="979"/>
        <end position="1210"/>
    </location>
</feature>
<evidence type="ECO:0000256" key="4">
    <source>
        <dbReference type="ARBA" id="ARBA00022448"/>
    </source>
</evidence>
<feature type="transmembrane region" description="Helical" evidence="21">
    <location>
        <begin position="738"/>
        <end position="760"/>
    </location>
</feature>
<proteinExistence type="inferred from homology"/>